<dbReference type="RefSeq" id="WP_243914465.1">
    <property type="nucleotide sequence ID" value="NZ_JAAECY010000017.1"/>
</dbReference>
<organism evidence="1 2">
    <name type="scientific">Pseudolactococcus paracarnosus</name>
    <dbReference type="NCBI Taxonomy" id="2749962"/>
    <lineage>
        <taxon>Bacteria</taxon>
        <taxon>Bacillati</taxon>
        <taxon>Bacillota</taxon>
        <taxon>Bacilli</taxon>
        <taxon>Lactobacillales</taxon>
        <taxon>Streptococcaceae</taxon>
        <taxon>Pseudolactococcus</taxon>
    </lineage>
</organism>
<evidence type="ECO:0000313" key="2">
    <source>
        <dbReference type="Proteomes" id="UP001522462"/>
    </source>
</evidence>
<comment type="caution">
    <text evidence="1">The sequence shown here is derived from an EMBL/GenBank/DDBJ whole genome shotgun (WGS) entry which is preliminary data.</text>
</comment>
<dbReference type="Proteomes" id="UP001522462">
    <property type="component" value="Unassembled WGS sequence"/>
</dbReference>
<proteinExistence type="predicted"/>
<dbReference type="EMBL" id="JAAEDA010000008">
    <property type="protein sequence ID" value="MCJ1977542.1"/>
    <property type="molecule type" value="Genomic_DNA"/>
</dbReference>
<evidence type="ECO:0000313" key="1">
    <source>
        <dbReference type="EMBL" id="MCJ1977542.1"/>
    </source>
</evidence>
<gene>
    <name evidence="1" type="ORF">GYN19_06190</name>
</gene>
<keyword evidence="2" id="KW-1185">Reference proteome</keyword>
<reference evidence="1 2" key="1">
    <citation type="journal article" date="2022" name="Microbiol. Res.">
        <title>Comparative genome analysis, predicted lifestyle and antimicrobial strategies of Lactococcus carnosus and Lactococcus paracarnosus isolated from meat.</title>
        <authorList>
            <person name="Werum V."/>
            <person name="Ehrmann M."/>
            <person name="Vogel R."/>
            <person name="Hilgarth M."/>
        </authorList>
    </citation>
    <scope>NUCLEOTIDE SEQUENCE [LARGE SCALE GENOMIC DNA]</scope>
    <source>
        <strain evidence="1 2">TMW21897</strain>
    </source>
</reference>
<sequence>MTLSPNAEVEMVPSQFDKITVVNNEIRLTDSGNYLIGKQFPAGDYGLSLASPVKEGDSMQLIVQTLIHKTNQELTGHDESQIKACENK</sequence>
<name>A0ABT0AM13_9LACT</name>
<accession>A0ABT0AM13</accession>
<protein>
    <submittedName>
        <fullName evidence="1">Uncharacterized protein</fullName>
    </submittedName>
</protein>